<feature type="domain" description="Ribonuclease H2 subunit B wHTH" evidence="7">
    <location>
        <begin position="152"/>
        <end position="367"/>
    </location>
</feature>
<evidence type="ECO:0000256" key="6">
    <source>
        <dbReference type="SAM" id="MobiDB-lite"/>
    </source>
</evidence>
<feature type="compositionally biased region" description="Low complexity" evidence="6">
    <location>
        <begin position="298"/>
        <end position="328"/>
    </location>
</feature>
<dbReference type="InterPro" id="IPR041195">
    <property type="entry name" value="Rnh202_N"/>
</dbReference>
<proteinExistence type="predicted"/>
<evidence type="ECO:0000313" key="9">
    <source>
        <dbReference type="EMBL" id="KAF2280112.1"/>
    </source>
</evidence>
<dbReference type="AlphaFoldDB" id="A0A6A6JU60"/>
<feature type="region of interest" description="Disordered" evidence="6">
    <location>
        <begin position="408"/>
        <end position="453"/>
    </location>
</feature>
<organism evidence="9 10">
    <name type="scientific">Westerdykella ornata</name>
    <dbReference type="NCBI Taxonomy" id="318751"/>
    <lineage>
        <taxon>Eukaryota</taxon>
        <taxon>Fungi</taxon>
        <taxon>Dikarya</taxon>
        <taxon>Ascomycota</taxon>
        <taxon>Pezizomycotina</taxon>
        <taxon>Dothideomycetes</taxon>
        <taxon>Pleosporomycetidae</taxon>
        <taxon>Pleosporales</taxon>
        <taxon>Sporormiaceae</taxon>
        <taxon>Westerdykella</taxon>
    </lineage>
</organism>
<dbReference type="RefSeq" id="XP_033657650.1">
    <property type="nucleotide sequence ID" value="XM_033797543.1"/>
</dbReference>
<dbReference type="InterPro" id="IPR040456">
    <property type="entry name" value="RNase_H2_suB"/>
</dbReference>
<accession>A0A6A6JU60</accession>
<evidence type="ECO:0000256" key="5">
    <source>
        <dbReference type="ARBA" id="ARBA00033464"/>
    </source>
</evidence>
<feature type="region of interest" description="Disordered" evidence="6">
    <location>
        <begin position="106"/>
        <end position="131"/>
    </location>
</feature>
<dbReference type="InterPro" id="IPR019024">
    <property type="entry name" value="RNase_H2_suB_wHTH"/>
</dbReference>
<dbReference type="GeneID" id="54550718"/>
<feature type="region of interest" description="Disordered" evidence="6">
    <location>
        <begin position="50"/>
        <end position="69"/>
    </location>
</feature>
<dbReference type="Gene3D" id="1.10.20.120">
    <property type="match status" value="1"/>
</dbReference>
<sequence length="471" mass="51940">MPRTRSSKSTKPPSNEANTTSDTTPSQSTSTSSALPPSVANPPKLFVLPKSASHHRSRIVTLENPANGTPSRYLFCPDSGFYEFTRLAAPKRQPRSWLLTTENEHNVQKNMKEEEETGEDEGRGERGDGGLGSAYITRSPDLFVATPIDTLFLLLPALAPKSPKQAKQHFLSFDDHMDALTSSNRHLRALLAQHPFLRAKMEKRMAACCDTVDAGEEPMYRLSTEKLLVILVKKAERICKAGFPKSMEDQFVKPALEMPVMSVRREETSISIVSTTTTSAADEQDTIAPIVVAEAAESQSSTTTTTTTTTTTPTATPSSDSQTTALTTPEDDPPPLTTPPSIPPLLRLRTAITYLLNAYIPLTLHTPLLALLSSSPNLPSFTPLDTHLATLSKLKAQAAALRSISDNMSRKRGYDDDDEEKMAEREEKKRKREEEERRRKSESRGVRQLKKVDTSGMKKLSAFFTKVPAKK</sequence>
<evidence type="ECO:0000259" key="7">
    <source>
        <dbReference type="Pfam" id="PF09468"/>
    </source>
</evidence>
<evidence type="ECO:0000313" key="10">
    <source>
        <dbReference type="Proteomes" id="UP000800097"/>
    </source>
</evidence>
<reference evidence="9" key="1">
    <citation type="journal article" date="2020" name="Stud. Mycol.">
        <title>101 Dothideomycetes genomes: a test case for predicting lifestyles and emergence of pathogens.</title>
        <authorList>
            <person name="Haridas S."/>
            <person name="Albert R."/>
            <person name="Binder M."/>
            <person name="Bloem J."/>
            <person name="Labutti K."/>
            <person name="Salamov A."/>
            <person name="Andreopoulos B."/>
            <person name="Baker S."/>
            <person name="Barry K."/>
            <person name="Bills G."/>
            <person name="Bluhm B."/>
            <person name="Cannon C."/>
            <person name="Castanera R."/>
            <person name="Culley D."/>
            <person name="Daum C."/>
            <person name="Ezra D."/>
            <person name="Gonzalez J."/>
            <person name="Henrissat B."/>
            <person name="Kuo A."/>
            <person name="Liang C."/>
            <person name="Lipzen A."/>
            <person name="Lutzoni F."/>
            <person name="Magnuson J."/>
            <person name="Mondo S."/>
            <person name="Nolan M."/>
            <person name="Ohm R."/>
            <person name="Pangilinan J."/>
            <person name="Park H.-J."/>
            <person name="Ramirez L."/>
            <person name="Alfaro M."/>
            <person name="Sun H."/>
            <person name="Tritt A."/>
            <person name="Yoshinaga Y."/>
            <person name="Zwiers L.-H."/>
            <person name="Turgeon B."/>
            <person name="Goodwin S."/>
            <person name="Spatafora J."/>
            <person name="Crous P."/>
            <person name="Grigoriev I."/>
        </authorList>
    </citation>
    <scope>NUCLEOTIDE SEQUENCE</scope>
    <source>
        <strain evidence="9">CBS 379.55</strain>
    </source>
</reference>
<feature type="domain" description="Rnh202 triple barrel" evidence="8">
    <location>
        <begin position="47"/>
        <end position="149"/>
    </location>
</feature>
<dbReference type="OrthoDB" id="29098at2759"/>
<dbReference type="PANTHER" id="PTHR13383">
    <property type="entry name" value="RIBONUCLEASE H2 SUBUNIT B"/>
    <property type="match status" value="1"/>
</dbReference>
<feature type="compositionally biased region" description="Low complexity" evidence="6">
    <location>
        <begin position="19"/>
        <end position="33"/>
    </location>
</feature>
<evidence type="ECO:0000256" key="1">
    <source>
        <dbReference type="ARBA" id="ARBA00004123"/>
    </source>
</evidence>
<name>A0A6A6JU60_WESOR</name>
<evidence type="ECO:0000256" key="2">
    <source>
        <dbReference type="ARBA" id="ARBA00019062"/>
    </source>
</evidence>
<dbReference type="Proteomes" id="UP000800097">
    <property type="component" value="Unassembled WGS sequence"/>
</dbReference>
<dbReference type="PANTHER" id="PTHR13383:SF11">
    <property type="entry name" value="RIBONUCLEASE H2 SUBUNIT B"/>
    <property type="match status" value="1"/>
</dbReference>
<dbReference type="GO" id="GO:0006401">
    <property type="term" value="P:RNA catabolic process"/>
    <property type="evidence" value="ECO:0007669"/>
    <property type="project" value="TreeGrafter"/>
</dbReference>
<feature type="compositionally biased region" description="Basic and acidic residues" evidence="6">
    <location>
        <begin position="422"/>
        <end position="453"/>
    </location>
</feature>
<dbReference type="GO" id="GO:0032299">
    <property type="term" value="C:ribonuclease H2 complex"/>
    <property type="evidence" value="ECO:0007669"/>
    <property type="project" value="InterPro"/>
</dbReference>
<evidence type="ECO:0000256" key="4">
    <source>
        <dbReference type="ARBA" id="ARBA00024778"/>
    </source>
</evidence>
<protein>
    <recommendedName>
        <fullName evidence="2">Ribonuclease H2 subunit B</fullName>
    </recommendedName>
    <alternativeName>
        <fullName evidence="5">Ribonuclease HI subunit B</fullName>
    </alternativeName>
</protein>
<gene>
    <name evidence="9" type="ORF">EI97DRAFT_429876</name>
</gene>
<keyword evidence="3" id="KW-0539">Nucleus</keyword>
<comment type="function">
    <text evidence="4">Non catalytic subunit of RNase H2, an endonuclease that specifically degrades the RNA of RNA:DNA hybrids. Participates in DNA replication, possibly by mediating the removal of lagging-strand Okazaki fragment RNA primers during DNA replication. Mediates the excision of single ribonucleotides from DNA:RNA duplexes.</text>
</comment>
<evidence type="ECO:0000259" key="8">
    <source>
        <dbReference type="Pfam" id="PF17745"/>
    </source>
</evidence>
<feature type="region of interest" description="Disordered" evidence="6">
    <location>
        <begin position="294"/>
        <end position="342"/>
    </location>
</feature>
<feature type="compositionally biased region" description="Polar residues" evidence="6">
    <location>
        <begin position="9"/>
        <end position="18"/>
    </location>
</feature>
<dbReference type="EMBL" id="ML986485">
    <property type="protein sequence ID" value="KAF2280112.1"/>
    <property type="molecule type" value="Genomic_DNA"/>
</dbReference>
<dbReference type="GO" id="GO:0005654">
    <property type="term" value="C:nucleoplasm"/>
    <property type="evidence" value="ECO:0007669"/>
    <property type="project" value="TreeGrafter"/>
</dbReference>
<dbReference type="CDD" id="cd09270">
    <property type="entry name" value="RNase_H2-B"/>
    <property type="match status" value="1"/>
</dbReference>
<comment type="subcellular location">
    <subcellularLocation>
        <location evidence="1">Nucleus</location>
    </subcellularLocation>
</comment>
<keyword evidence="10" id="KW-1185">Reference proteome</keyword>
<dbReference type="Pfam" id="PF09468">
    <property type="entry name" value="RNase_H2-Ydr279"/>
    <property type="match status" value="1"/>
</dbReference>
<feature type="region of interest" description="Disordered" evidence="6">
    <location>
        <begin position="1"/>
        <end position="45"/>
    </location>
</feature>
<evidence type="ECO:0000256" key="3">
    <source>
        <dbReference type="ARBA" id="ARBA00023242"/>
    </source>
</evidence>
<dbReference type="Pfam" id="PF17745">
    <property type="entry name" value="Ydr279_N"/>
    <property type="match status" value="1"/>
</dbReference>